<dbReference type="Pfam" id="PF15963">
    <property type="entry name" value="Myb_DNA-bind_7"/>
    <property type="match status" value="1"/>
</dbReference>
<feature type="compositionally biased region" description="Polar residues" evidence="1">
    <location>
        <begin position="172"/>
        <end position="185"/>
    </location>
</feature>
<feature type="compositionally biased region" description="Polar residues" evidence="1">
    <location>
        <begin position="29"/>
        <end position="54"/>
    </location>
</feature>
<feature type="compositionally biased region" description="Basic and acidic residues" evidence="1">
    <location>
        <begin position="76"/>
        <end position="85"/>
    </location>
</feature>
<sequence>MSSFSSVIRKPGGTIAPKVAPRRNIVRKATNSAPTPQPQTKSAPLPQTDSSSALFSELVQDKDPVDAASTGSYGDETSKRQEDGSTIRLNVQEGLAHNENESLVETVPQIHPENGEHSVASSQSDSQSHTAADTRAEPIEEATTQQNTHIPDVLNVPNWPKQKSKPERNASKSRLSATEAQNTSPPVLAAIGGQTTNAEHIEAGPGEVESTNNPLPTVTAPNTTRPRSKRKQQPRGSVDILLAQPTIPPTPPSTQASKTPDQDPAQTSNSRRATSVVSRRCEPLSEAEEALDSFHTGIRRLRELSASIDPQRTTNQPGAPSGNHRGDATIPADDSGAAVDRPRKRRRRNNNTPMTVQQQAAQVVANVLGIPGPTPNRGRRRQRTPEDPENYEIEPESTMMSQLCTPSHNFGKKSDKEKEIEANWPEILRRRKEDAQARLVAANENRRRKGVSGANAGEQLHTDGPDVNVASTMVIENGVIVASSREIDQIQHAQKQLEAVDDAKILEDVDIYKRVNSHTIASKQQLPAGQRWDDQLTEMFYQGLKMFGTDFKMISNMIPGKTRKQVKLKYNVEERLHWSRVQRCLDQREEVDLVEYGNSADMEWCNAADVYKQMEEDEKRLREEDEARRREEGIISQDRPDAANANGEADIAVPSIEGPDGEVSEATSTGLVAGDRDRQSTAAGSRLGSTTTGRQTAQPSGKKKQTKKAASTSKRGKQAANKNKSFEGVEERLGDVGDITIPAG</sequence>
<proteinExistence type="predicted"/>
<dbReference type="GO" id="GO:0070898">
    <property type="term" value="P:RNA polymerase III preinitiation complex assembly"/>
    <property type="evidence" value="ECO:0007669"/>
    <property type="project" value="TreeGrafter"/>
</dbReference>
<dbReference type="PANTHER" id="PTHR22929">
    <property type="entry name" value="RNA POLYMERASE III TRANSCRIPTION INITIATION FACTOR B"/>
    <property type="match status" value="1"/>
</dbReference>
<dbReference type="SMART" id="SM00717">
    <property type="entry name" value="SANT"/>
    <property type="match status" value="1"/>
</dbReference>
<feature type="region of interest" description="Disordered" evidence="1">
    <location>
        <begin position="616"/>
        <end position="744"/>
    </location>
</feature>
<feature type="compositionally biased region" description="Polar residues" evidence="1">
    <location>
        <begin position="264"/>
        <end position="277"/>
    </location>
</feature>
<comment type="caution">
    <text evidence="3">The sequence shown here is derived from an EMBL/GenBank/DDBJ whole genome shotgun (WGS) entry which is preliminary data.</text>
</comment>
<dbReference type="EMBL" id="JAVRRJ010000002">
    <property type="protein sequence ID" value="KAK5088752.1"/>
    <property type="molecule type" value="Genomic_DNA"/>
</dbReference>
<evidence type="ECO:0000313" key="4">
    <source>
        <dbReference type="Proteomes" id="UP001309876"/>
    </source>
</evidence>
<accession>A0AAN7T6V0</accession>
<dbReference type="InterPro" id="IPR001005">
    <property type="entry name" value="SANT/Myb"/>
</dbReference>
<organism evidence="3 4">
    <name type="scientific">Lithohypha guttulata</name>
    <dbReference type="NCBI Taxonomy" id="1690604"/>
    <lineage>
        <taxon>Eukaryota</taxon>
        <taxon>Fungi</taxon>
        <taxon>Dikarya</taxon>
        <taxon>Ascomycota</taxon>
        <taxon>Pezizomycotina</taxon>
        <taxon>Eurotiomycetes</taxon>
        <taxon>Chaetothyriomycetidae</taxon>
        <taxon>Chaetothyriales</taxon>
        <taxon>Trichomeriaceae</taxon>
        <taxon>Lithohypha</taxon>
    </lineage>
</organism>
<dbReference type="InterPro" id="IPR039467">
    <property type="entry name" value="TFIIIB_B''_Myb"/>
</dbReference>
<feature type="domain" description="Myb-like" evidence="2">
    <location>
        <begin position="528"/>
        <end position="576"/>
    </location>
</feature>
<dbReference type="InterPro" id="IPR009057">
    <property type="entry name" value="Homeodomain-like_sf"/>
</dbReference>
<dbReference type="Proteomes" id="UP001309876">
    <property type="component" value="Unassembled WGS sequence"/>
</dbReference>
<evidence type="ECO:0000259" key="2">
    <source>
        <dbReference type="SMART" id="SM00717"/>
    </source>
</evidence>
<feature type="compositionally biased region" description="Low complexity" evidence="1">
    <location>
        <begin position="356"/>
        <end position="365"/>
    </location>
</feature>
<dbReference type="SUPFAM" id="SSF46689">
    <property type="entry name" value="Homeodomain-like"/>
    <property type="match status" value="1"/>
</dbReference>
<dbReference type="PANTHER" id="PTHR22929:SF0">
    <property type="entry name" value="TRANSCRIPTION FACTOR TFIIIB COMPONENT B'' HOMOLOG"/>
    <property type="match status" value="1"/>
</dbReference>
<feature type="compositionally biased region" description="Basic and acidic residues" evidence="1">
    <location>
        <begin position="616"/>
        <end position="641"/>
    </location>
</feature>
<feature type="compositionally biased region" description="Polar residues" evidence="1">
    <location>
        <begin position="308"/>
        <end position="318"/>
    </location>
</feature>
<reference evidence="3 4" key="1">
    <citation type="submission" date="2023-08" db="EMBL/GenBank/DDBJ databases">
        <title>Black Yeasts Isolated from many extreme environments.</title>
        <authorList>
            <person name="Coleine C."/>
            <person name="Stajich J.E."/>
            <person name="Selbmann L."/>
        </authorList>
    </citation>
    <scope>NUCLEOTIDE SEQUENCE [LARGE SCALE GENOMIC DNA]</scope>
    <source>
        <strain evidence="3 4">CCFEE 5910</strain>
    </source>
</reference>
<evidence type="ECO:0000256" key="1">
    <source>
        <dbReference type="SAM" id="MobiDB-lite"/>
    </source>
</evidence>
<feature type="compositionally biased region" description="Polar residues" evidence="1">
    <location>
        <begin position="209"/>
        <end position="225"/>
    </location>
</feature>
<dbReference type="CDD" id="cd00167">
    <property type="entry name" value="SANT"/>
    <property type="match status" value="1"/>
</dbReference>
<feature type="compositionally biased region" description="Basic and acidic residues" evidence="1">
    <location>
        <begin position="724"/>
        <end position="735"/>
    </location>
</feature>
<feature type="region of interest" description="Disordered" evidence="1">
    <location>
        <begin position="1"/>
        <end position="399"/>
    </location>
</feature>
<dbReference type="AlphaFoldDB" id="A0AAN7T6V0"/>
<feature type="compositionally biased region" description="Polar residues" evidence="1">
    <location>
        <begin position="680"/>
        <end position="699"/>
    </location>
</feature>
<gene>
    <name evidence="3" type="ORF">LTR05_002973</name>
</gene>
<dbReference type="GO" id="GO:0001156">
    <property type="term" value="F:TFIIIC-class transcription factor complex binding"/>
    <property type="evidence" value="ECO:0007669"/>
    <property type="project" value="TreeGrafter"/>
</dbReference>
<dbReference type="GO" id="GO:0000126">
    <property type="term" value="C:transcription factor TFIIIB complex"/>
    <property type="evidence" value="ECO:0007669"/>
    <property type="project" value="TreeGrafter"/>
</dbReference>
<protein>
    <recommendedName>
        <fullName evidence="2">Myb-like domain-containing protein</fullName>
    </recommendedName>
</protein>
<keyword evidence="4" id="KW-1185">Reference proteome</keyword>
<evidence type="ECO:0000313" key="3">
    <source>
        <dbReference type="EMBL" id="KAK5088752.1"/>
    </source>
</evidence>
<feature type="region of interest" description="Disordered" evidence="1">
    <location>
        <begin position="445"/>
        <end position="465"/>
    </location>
</feature>
<feature type="compositionally biased region" description="Low complexity" evidence="1">
    <location>
        <begin position="117"/>
        <end position="131"/>
    </location>
</feature>
<dbReference type="Gene3D" id="1.20.58.1880">
    <property type="match status" value="1"/>
</dbReference>
<name>A0AAN7T6V0_9EURO</name>